<dbReference type="InterPro" id="IPR009071">
    <property type="entry name" value="HMG_box_dom"/>
</dbReference>
<dbReference type="VEuPathDB" id="FungiDB:BD410DRAFT_48640"/>
<dbReference type="GO" id="GO:0005634">
    <property type="term" value="C:nucleus"/>
    <property type="evidence" value="ECO:0007669"/>
    <property type="project" value="UniProtKB-UniRule"/>
</dbReference>
<evidence type="ECO:0000259" key="5">
    <source>
        <dbReference type="PROSITE" id="PS50118"/>
    </source>
</evidence>
<reference evidence="6 7" key="1">
    <citation type="submission" date="2018-06" db="EMBL/GenBank/DDBJ databases">
        <title>A transcriptomic atlas of mushroom development highlights an independent origin of complex multicellularity.</title>
        <authorList>
            <consortium name="DOE Joint Genome Institute"/>
            <person name="Krizsan K."/>
            <person name="Almasi E."/>
            <person name="Merenyi Z."/>
            <person name="Sahu N."/>
            <person name="Viragh M."/>
            <person name="Koszo T."/>
            <person name="Mondo S."/>
            <person name="Kiss B."/>
            <person name="Balint B."/>
            <person name="Kues U."/>
            <person name="Barry K."/>
            <person name="Hegedus J.C."/>
            <person name="Henrissat B."/>
            <person name="Johnson J."/>
            <person name="Lipzen A."/>
            <person name="Ohm R."/>
            <person name="Nagy I."/>
            <person name="Pangilinan J."/>
            <person name="Yan J."/>
            <person name="Xiong Y."/>
            <person name="Grigoriev I.V."/>
            <person name="Hibbett D.S."/>
            <person name="Nagy L.G."/>
        </authorList>
    </citation>
    <scope>NUCLEOTIDE SEQUENCE [LARGE SCALE GENOMIC DNA]</scope>
    <source>
        <strain evidence="6 7">SZMC22713</strain>
    </source>
</reference>
<name>A0A4V3AZQ0_9AGAM</name>
<dbReference type="AlphaFoldDB" id="A0A4V3AZQ0"/>
<organism evidence="6 7">
    <name type="scientific">Rickenella mellea</name>
    <dbReference type="NCBI Taxonomy" id="50990"/>
    <lineage>
        <taxon>Eukaryota</taxon>
        <taxon>Fungi</taxon>
        <taxon>Dikarya</taxon>
        <taxon>Basidiomycota</taxon>
        <taxon>Agaricomycotina</taxon>
        <taxon>Agaricomycetes</taxon>
        <taxon>Hymenochaetales</taxon>
        <taxon>Rickenellaceae</taxon>
        <taxon>Rickenella</taxon>
    </lineage>
</organism>
<dbReference type="CDD" id="cd01389">
    <property type="entry name" value="HMG-box_ROX1-like"/>
    <property type="match status" value="1"/>
</dbReference>
<sequence length="490" mass="53555">MPAIRNKSSTLAVGDAYKTLATPFELPYPAANSYPSSPSSCASSVGPATPIDSPSRKPVTEEVARSISQKFIDKYHARARTPSPDGMNTVTRPPNAFIIFRSWWLNIMPPTAERRQNEHSKSAGQQWATMGSDEREPWQNEARRVDEEHQIIFPDYKYAPSRRKSPKTPRKRRPASPSRKVDSEDEDDAIARCEREAGMNTEVTNSMGMAMDGRAPYPWHVHGAASIANPPETPQKPKALPTPRMTIPSVAFKGFGLASGSTARAYRAEPTSPVLSISKKSHPHLDASLPILQASPGITVEQPPFPAGSHPATSDSVSQFGQPDCWGNLPPVTTDTLTADPVGAFAYHGVHPLLRPDGPPLFVYNHHDVLPDSEKFLNSYPSNVSSTLGEMTAIDAPTNPPTDLLSSLFAKYTHDSMIPPEPVDFPFTVPTNFPLDANGLNLDPTDMNITLPFDEFENCDLARLPTDDFCGVSNAEFPEIEFDRAMAGVL</sequence>
<evidence type="ECO:0000313" key="7">
    <source>
        <dbReference type="Proteomes" id="UP000294933"/>
    </source>
</evidence>
<evidence type="ECO:0000256" key="3">
    <source>
        <dbReference type="PROSITE-ProRule" id="PRU00267"/>
    </source>
</evidence>
<dbReference type="OrthoDB" id="6247875at2759"/>
<dbReference type="SMART" id="SM00398">
    <property type="entry name" value="HMG"/>
    <property type="match status" value="1"/>
</dbReference>
<keyword evidence="3" id="KW-0539">Nucleus</keyword>
<evidence type="ECO:0000313" key="6">
    <source>
        <dbReference type="EMBL" id="TDL29978.1"/>
    </source>
</evidence>
<dbReference type="Gene3D" id="1.10.30.10">
    <property type="entry name" value="High mobility group box domain"/>
    <property type="match status" value="1"/>
</dbReference>
<dbReference type="SUPFAM" id="SSF47095">
    <property type="entry name" value="HMG-box"/>
    <property type="match status" value="1"/>
</dbReference>
<protein>
    <recommendedName>
        <fullName evidence="5">HMG box domain-containing protein</fullName>
    </recommendedName>
</protein>
<feature type="region of interest" description="Disordered" evidence="4">
    <location>
        <begin position="297"/>
        <end position="320"/>
    </location>
</feature>
<feature type="domain" description="HMG box" evidence="5">
    <location>
        <begin position="90"/>
        <end position="157"/>
    </location>
</feature>
<feature type="DNA-binding region" description="HMG box" evidence="3">
    <location>
        <begin position="90"/>
        <end position="157"/>
    </location>
</feature>
<accession>A0A4V3AZQ0</accession>
<feature type="compositionally biased region" description="Polar residues" evidence="4">
    <location>
        <begin position="311"/>
        <end position="320"/>
    </location>
</feature>
<keyword evidence="2" id="KW-0804">Transcription</keyword>
<feature type="compositionally biased region" description="Basic residues" evidence="4">
    <location>
        <begin position="160"/>
        <end position="174"/>
    </location>
</feature>
<evidence type="ECO:0000256" key="4">
    <source>
        <dbReference type="SAM" id="MobiDB-lite"/>
    </source>
</evidence>
<keyword evidence="1 3" id="KW-0238">DNA-binding</keyword>
<feature type="compositionally biased region" description="Basic and acidic residues" evidence="4">
    <location>
        <begin position="132"/>
        <end position="150"/>
    </location>
</feature>
<evidence type="ECO:0000256" key="2">
    <source>
        <dbReference type="ARBA" id="ARBA00023163"/>
    </source>
</evidence>
<dbReference type="EMBL" id="ML170156">
    <property type="protein sequence ID" value="TDL29978.1"/>
    <property type="molecule type" value="Genomic_DNA"/>
</dbReference>
<gene>
    <name evidence="6" type="ORF">BD410DRAFT_48640</name>
</gene>
<dbReference type="PANTHER" id="PTHR10270">
    <property type="entry name" value="SOX TRANSCRIPTION FACTOR"/>
    <property type="match status" value="1"/>
</dbReference>
<keyword evidence="7" id="KW-1185">Reference proteome</keyword>
<feature type="compositionally biased region" description="Low complexity" evidence="4">
    <location>
        <begin position="33"/>
        <end position="48"/>
    </location>
</feature>
<evidence type="ECO:0000256" key="1">
    <source>
        <dbReference type="ARBA" id="ARBA00023125"/>
    </source>
</evidence>
<dbReference type="InterPro" id="IPR036910">
    <property type="entry name" value="HMG_box_dom_sf"/>
</dbReference>
<dbReference type="Proteomes" id="UP000294933">
    <property type="component" value="Unassembled WGS sequence"/>
</dbReference>
<dbReference type="STRING" id="50990.A0A4V3AZQ0"/>
<dbReference type="GO" id="GO:0000978">
    <property type="term" value="F:RNA polymerase II cis-regulatory region sequence-specific DNA binding"/>
    <property type="evidence" value="ECO:0007669"/>
    <property type="project" value="TreeGrafter"/>
</dbReference>
<dbReference type="PANTHER" id="PTHR10270:SF161">
    <property type="entry name" value="SEX-DETERMINING REGION Y PROTEIN"/>
    <property type="match status" value="1"/>
</dbReference>
<dbReference type="GO" id="GO:0030154">
    <property type="term" value="P:cell differentiation"/>
    <property type="evidence" value="ECO:0007669"/>
    <property type="project" value="TreeGrafter"/>
</dbReference>
<proteinExistence type="predicted"/>
<dbReference type="GO" id="GO:0001228">
    <property type="term" value="F:DNA-binding transcription activator activity, RNA polymerase II-specific"/>
    <property type="evidence" value="ECO:0007669"/>
    <property type="project" value="TreeGrafter"/>
</dbReference>
<dbReference type="InterPro" id="IPR050140">
    <property type="entry name" value="SRY-related_HMG-box_TF-like"/>
</dbReference>
<dbReference type="PROSITE" id="PS50118">
    <property type="entry name" value="HMG_BOX_2"/>
    <property type="match status" value="1"/>
</dbReference>
<dbReference type="Pfam" id="PF00505">
    <property type="entry name" value="HMG_box"/>
    <property type="match status" value="1"/>
</dbReference>
<feature type="region of interest" description="Disordered" evidence="4">
    <location>
        <begin position="33"/>
        <end position="62"/>
    </location>
</feature>
<feature type="region of interest" description="Disordered" evidence="4">
    <location>
        <begin position="114"/>
        <end position="188"/>
    </location>
</feature>